<feature type="region of interest" description="Disordered" evidence="1">
    <location>
        <begin position="200"/>
        <end position="261"/>
    </location>
</feature>
<dbReference type="Proteomes" id="UP001190700">
    <property type="component" value="Unassembled WGS sequence"/>
</dbReference>
<proteinExistence type="predicted"/>
<feature type="region of interest" description="Disordered" evidence="1">
    <location>
        <begin position="293"/>
        <end position="350"/>
    </location>
</feature>
<gene>
    <name evidence="2" type="ORF">CYMTET_17586</name>
</gene>
<keyword evidence="3" id="KW-1185">Reference proteome</keyword>
<evidence type="ECO:0000256" key="1">
    <source>
        <dbReference type="SAM" id="MobiDB-lite"/>
    </source>
</evidence>
<dbReference type="EMBL" id="LGRX02007845">
    <property type="protein sequence ID" value="KAK3274222.1"/>
    <property type="molecule type" value="Genomic_DNA"/>
</dbReference>
<accession>A0AAE0G9T6</accession>
<evidence type="ECO:0000313" key="2">
    <source>
        <dbReference type="EMBL" id="KAK3274222.1"/>
    </source>
</evidence>
<organism evidence="2 3">
    <name type="scientific">Cymbomonas tetramitiformis</name>
    <dbReference type="NCBI Taxonomy" id="36881"/>
    <lineage>
        <taxon>Eukaryota</taxon>
        <taxon>Viridiplantae</taxon>
        <taxon>Chlorophyta</taxon>
        <taxon>Pyramimonadophyceae</taxon>
        <taxon>Pyramimonadales</taxon>
        <taxon>Pyramimonadaceae</taxon>
        <taxon>Cymbomonas</taxon>
    </lineage>
</organism>
<sequence length="400" mass="42127">MSAVPTSLSSRHPQSSGVAKFSGIAYGGGLQIRDENNRQLEVKLFADSEVVDERGRELKDRHRPRLCSALTRVDLNRALLVMQAMSWGLVQKSTGYSLAVKEVAEVHARSQKENEKKIKDLERQIVVFKALAGIPRAPGHQIEAEVAAQVPLVGGRAYSARAAGSGSLGNLASSIRSAPVTPRPPDDPVPSAAMQIAASKQLSARASLAAHTASSPRRPRSQAGHQTENWQRPSTPRIKSARLPPRAAAQPPPRPNSTTVAAAATIPPSGAAMFSPRAGVAVLDGAAVPGQAPTALPQSPLHRTFPSPAATGTSQISSITTSGPKLPSEKPKPTPPLMPASSSTSSHFAVQGASAGLNTLSEVSTKCSLQIEADRKTLDDNRKEIQRMKVALADAAKWQS</sequence>
<comment type="caution">
    <text evidence="2">The sequence shown here is derived from an EMBL/GenBank/DDBJ whole genome shotgun (WGS) entry which is preliminary data.</text>
</comment>
<reference evidence="2 3" key="1">
    <citation type="journal article" date="2015" name="Genome Biol. Evol.">
        <title>Comparative Genomics of a Bacterivorous Green Alga Reveals Evolutionary Causalities and Consequences of Phago-Mixotrophic Mode of Nutrition.</title>
        <authorList>
            <person name="Burns J.A."/>
            <person name="Paasch A."/>
            <person name="Narechania A."/>
            <person name="Kim E."/>
        </authorList>
    </citation>
    <scope>NUCLEOTIDE SEQUENCE [LARGE SCALE GENOMIC DNA]</scope>
    <source>
        <strain evidence="2 3">PLY_AMNH</strain>
    </source>
</reference>
<feature type="compositionally biased region" description="Polar residues" evidence="1">
    <location>
        <begin position="223"/>
        <end position="234"/>
    </location>
</feature>
<dbReference type="AlphaFoldDB" id="A0AAE0G9T6"/>
<feature type="compositionally biased region" description="Low complexity" evidence="1">
    <location>
        <begin position="311"/>
        <end position="323"/>
    </location>
</feature>
<name>A0AAE0G9T6_9CHLO</name>
<evidence type="ECO:0000313" key="3">
    <source>
        <dbReference type="Proteomes" id="UP001190700"/>
    </source>
</evidence>
<protein>
    <submittedName>
        <fullName evidence="2">Uncharacterized protein</fullName>
    </submittedName>
</protein>